<sequence>MQKRGKSVGRKGSFKIYEVLDVDDKIIGFCIVGPGSDGSVIFDTIDEAIDEATRLSVDYDDSYQP</sequence>
<organism evidence="1 2">
    <name type="scientific">Pseudomonas frederiksbergensis</name>
    <dbReference type="NCBI Taxonomy" id="104087"/>
    <lineage>
        <taxon>Bacteria</taxon>
        <taxon>Pseudomonadati</taxon>
        <taxon>Pseudomonadota</taxon>
        <taxon>Gammaproteobacteria</taxon>
        <taxon>Pseudomonadales</taxon>
        <taxon>Pseudomonadaceae</taxon>
        <taxon>Pseudomonas</taxon>
    </lineage>
</organism>
<dbReference type="Proteomes" id="UP000285349">
    <property type="component" value="Unassembled WGS sequence"/>
</dbReference>
<dbReference type="AlphaFoldDB" id="A0A423JZU7"/>
<dbReference type="OrthoDB" id="9813967at2"/>
<proteinExistence type="predicted"/>
<dbReference type="RefSeq" id="WP_123512649.1">
    <property type="nucleotide sequence ID" value="NZ_MOBQ01000024.1"/>
</dbReference>
<name>A0A423JZU7_9PSED</name>
<accession>A0A423JZU7</accession>
<comment type="caution">
    <text evidence="1">The sequence shown here is derived from an EMBL/GenBank/DDBJ whole genome shotgun (WGS) entry which is preliminary data.</text>
</comment>
<dbReference type="EMBL" id="MOBQ01000024">
    <property type="protein sequence ID" value="RON43502.1"/>
    <property type="molecule type" value="Genomic_DNA"/>
</dbReference>
<protein>
    <submittedName>
        <fullName evidence="1">Uncharacterized protein</fullName>
    </submittedName>
</protein>
<reference evidence="1 2" key="1">
    <citation type="submission" date="2016-10" db="EMBL/GenBank/DDBJ databases">
        <title>Comparative genome analysis of multiple Pseudomonas spp. focuses on biocontrol and plant growth promoting traits.</title>
        <authorList>
            <person name="Tao X.-Y."/>
            <person name="Taylor C.G."/>
        </authorList>
    </citation>
    <scope>NUCLEOTIDE SEQUENCE [LARGE SCALE GENOMIC DNA]</scope>
    <source>
        <strain evidence="1 2">37A10</strain>
    </source>
</reference>
<evidence type="ECO:0000313" key="1">
    <source>
        <dbReference type="EMBL" id="RON43502.1"/>
    </source>
</evidence>
<gene>
    <name evidence="1" type="ORF">BK666_20740</name>
</gene>
<evidence type="ECO:0000313" key="2">
    <source>
        <dbReference type="Proteomes" id="UP000285349"/>
    </source>
</evidence>